<evidence type="ECO:0000313" key="2">
    <source>
        <dbReference type="Proteomes" id="UP000799754"/>
    </source>
</evidence>
<organism evidence="1 2">
    <name type="scientific">Macroventuria anomochaeta</name>
    <dbReference type="NCBI Taxonomy" id="301207"/>
    <lineage>
        <taxon>Eukaryota</taxon>
        <taxon>Fungi</taxon>
        <taxon>Dikarya</taxon>
        <taxon>Ascomycota</taxon>
        <taxon>Pezizomycotina</taxon>
        <taxon>Dothideomycetes</taxon>
        <taxon>Pleosporomycetidae</taxon>
        <taxon>Pleosporales</taxon>
        <taxon>Pleosporineae</taxon>
        <taxon>Didymellaceae</taxon>
        <taxon>Macroventuria</taxon>
    </lineage>
</organism>
<sequence length="75" mass="8677">MSIGMAVTPTNVRPSKRQRTSDASSIGGLQCQVCHRSYERADHLNRHLDSHRNERSFRCEECPAAFNRRDLLLRH</sequence>
<protein>
    <submittedName>
        <fullName evidence="1">Uncharacterized protein</fullName>
    </submittedName>
</protein>
<reference evidence="1" key="1">
    <citation type="journal article" date="2020" name="Stud. Mycol.">
        <title>101 Dothideomycetes genomes: a test case for predicting lifestyles and emergence of pathogens.</title>
        <authorList>
            <person name="Haridas S."/>
            <person name="Albert R."/>
            <person name="Binder M."/>
            <person name="Bloem J."/>
            <person name="Labutti K."/>
            <person name="Salamov A."/>
            <person name="Andreopoulos B."/>
            <person name="Baker S."/>
            <person name="Barry K."/>
            <person name="Bills G."/>
            <person name="Bluhm B."/>
            <person name="Cannon C."/>
            <person name="Castanera R."/>
            <person name="Culley D."/>
            <person name="Daum C."/>
            <person name="Ezra D."/>
            <person name="Gonzalez J."/>
            <person name="Henrissat B."/>
            <person name="Kuo A."/>
            <person name="Liang C."/>
            <person name="Lipzen A."/>
            <person name="Lutzoni F."/>
            <person name="Magnuson J."/>
            <person name="Mondo S."/>
            <person name="Nolan M."/>
            <person name="Ohm R."/>
            <person name="Pangilinan J."/>
            <person name="Park H.-J."/>
            <person name="Ramirez L."/>
            <person name="Alfaro M."/>
            <person name="Sun H."/>
            <person name="Tritt A."/>
            <person name="Yoshinaga Y."/>
            <person name="Zwiers L.-H."/>
            <person name="Turgeon B."/>
            <person name="Goodwin S."/>
            <person name="Spatafora J."/>
            <person name="Crous P."/>
            <person name="Grigoriev I."/>
        </authorList>
    </citation>
    <scope>NUCLEOTIDE SEQUENCE</scope>
    <source>
        <strain evidence="1">CBS 525.71</strain>
    </source>
</reference>
<dbReference type="EMBL" id="MU006711">
    <property type="protein sequence ID" value="KAF2629061.1"/>
    <property type="molecule type" value="Genomic_DNA"/>
</dbReference>
<accession>A0ACB6S464</accession>
<keyword evidence="2" id="KW-1185">Reference proteome</keyword>
<comment type="caution">
    <text evidence="1">The sequence shown here is derived from an EMBL/GenBank/DDBJ whole genome shotgun (WGS) entry which is preliminary data.</text>
</comment>
<gene>
    <name evidence="1" type="ORF">BU25DRAFT_390093</name>
</gene>
<feature type="non-terminal residue" evidence="1">
    <location>
        <position position="75"/>
    </location>
</feature>
<proteinExistence type="predicted"/>
<name>A0ACB6S464_9PLEO</name>
<dbReference type="Proteomes" id="UP000799754">
    <property type="component" value="Unassembled WGS sequence"/>
</dbReference>
<evidence type="ECO:0000313" key="1">
    <source>
        <dbReference type="EMBL" id="KAF2629061.1"/>
    </source>
</evidence>